<dbReference type="Pfam" id="PF04189">
    <property type="entry name" value="Gcd10p"/>
    <property type="match status" value="1"/>
</dbReference>
<evidence type="ECO:0000256" key="1">
    <source>
        <dbReference type="ARBA" id="ARBA00004123"/>
    </source>
</evidence>
<feature type="compositionally biased region" description="Polar residues" evidence="7">
    <location>
        <begin position="461"/>
        <end position="470"/>
    </location>
</feature>
<dbReference type="EMBL" id="LT598455">
    <property type="protein sequence ID" value="SCU88422.1"/>
    <property type="molecule type" value="Genomic_DNA"/>
</dbReference>
<dbReference type="OrthoDB" id="10254665at2759"/>
<organism evidence="8 9">
    <name type="scientific">Lachancea dasiensis</name>
    <dbReference type="NCBI Taxonomy" id="1072105"/>
    <lineage>
        <taxon>Eukaryota</taxon>
        <taxon>Fungi</taxon>
        <taxon>Dikarya</taxon>
        <taxon>Ascomycota</taxon>
        <taxon>Saccharomycotina</taxon>
        <taxon>Saccharomycetes</taxon>
        <taxon>Saccharomycetales</taxon>
        <taxon>Saccharomycetaceae</taxon>
        <taxon>Lachancea</taxon>
    </lineage>
</organism>
<dbReference type="PANTHER" id="PTHR12945:SF0">
    <property type="entry name" value="TRNA (ADENINE(58)-N(1))-METHYLTRANSFERASE NON-CATALYTIC SUBUNIT TRM6"/>
    <property type="match status" value="1"/>
</dbReference>
<dbReference type="PANTHER" id="PTHR12945">
    <property type="entry name" value="TRANSLATION INITIATION FACTOR EIF3-RELATED"/>
    <property type="match status" value="1"/>
</dbReference>
<dbReference type="PIRSF" id="PIRSF038170">
    <property type="entry name" value="tRNA_m1A_mtfrase"/>
    <property type="match status" value="1"/>
</dbReference>
<evidence type="ECO:0000256" key="3">
    <source>
        <dbReference type="ARBA" id="ARBA00021704"/>
    </source>
</evidence>
<keyword evidence="9" id="KW-1185">Reference proteome</keyword>
<evidence type="ECO:0000313" key="8">
    <source>
        <dbReference type="EMBL" id="SCU88422.1"/>
    </source>
</evidence>
<keyword evidence="4 6" id="KW-0819">tRNA processing</keyword>
<evidence type="ECO:0000256" key="5">
    <source>
        <dbReference type="ARBA" id="ARBA00023242"/>
    </source>
</evidence>
<evidence type="ECO:0000313" key="9">
    <source>
        <dbReference type="Proteomes" id="UP000190274"/>
    </source>
</evidence>
<evidence type="ECO:0000256" key="6">
    <source>
        <dbReference type="PIRNR" id="PIRNR038170"/>
    </source>
</evidence>
<dbReference type="AlphaFoldDB" id="A0A1G4JE50"/>
<sequence length="479" mass="53782">MDAITHATFNTHVLLRLPSNNLKICELKPDTDISLGKFGAFRTNDVVGFPFGTTFEIQYDQADDEKVSVSGSSNDNKNSKNKFKIPVGTLRVLGSRLTASNSGATLGLEEESTPQPELQSIGNSENNQHLINIGNSIQKLSTEEIEQLKLQTASSEEIINKMIEAHGSFHQKTVYSQEKYLKRKKQKFAKFFTLEYLSSSGLLQYLLDKGDVVRAMDMSEESLGMILNLANVKSNGTYLCVDETGGLLVYALLERMYGGEHSADAAGKVIVVHENEHANLDLLKFSNYPEDFIQKHVKTVSILDYFEPPALAEVQEAFTPLSEEQLKLMKSNKKGAYYRRLKWYNSQLDIIDWTSKLQYDGLIVASTLHLPTFVPRLGERVHGSRPVVCYSQFKETVLELSHALYRNLEYLAPTIMETRCRPYQTIRGRLHPLMTQRGGGGYLMWCHKVIPVNPDDVKAPTSIQSGSTGDSDAKKQRLD</sequence>
<dbReference type="GO" id="GO:0031515">
    <property type="term" value="C:tRNA (m1A) methyltransferase complex"/>
    <property type="evidence" value="ECO:0007669"/>
    <property type="project" value="UniProtKB-UniRule"/>
</dbReference>
<comment type="function">
    <text evidence="6">Substrate-binding subunit of tRNA (adenine-N1-)-methyltransferase, which catalyzes the formation of N1-methyladenine at position 58 (m1A58) in initiator methionyl-tRNA.</text>
</comment>
<dbReference type="InterPro" id="IPR017423">
    <property type="entry name" value="TRM6"/>
</dbReference>
<dbReference type="GO" id="GO:0160107">
    <property type="term" value="F:tRNA (adenine(58)-N1)-methyltransferase activity"/>
    <property type="evidence" value="ECO:0007669"/>
    <property type="project" value="EnsemblFungi"/>
</dbReference>
<comment type="subunit">
    <text evidence="6">Heterotetramer.</text>
</comment>
<keyword evidence="5 6" id="KW-0539">Nucleus</keyword>
<evidence type="ECO:0000256" key="4">
    <source>
        <dbReference type="ARBA" id="ARBA00022694"/>
    </source>
</evidence>
<proteinExistence type="inferred from homology"/>
<dbReference type="Proteomes" id="UP000190274">
    <property type="component" value="Chromosome E"/>
</dbReference>
<dbReference type="GO" id="GO:0030488">
    <property type="term" value="P:tRNA methylation"/>
    <property type="evidence" value="ECO:0007669"/>
    <property type="project" value="EnsemblFungi"/>
</dbReference>
<comment type="subcellular location">
    <subcellularLocation>
        <location evidence="1 6">Nucleus</location>
    </subcellularLocation>
</comment>
<comment type="similarity">
    <text evidence="2 6">Belongs to the TRM6/GCD10 family.</text>
</comment>
<dbReference type="GO" id="GO:0005634">
    <property type="term" value="C:nucleus"/>
    <property type="evidence" value="ECO:0007669"/>
    <property type="project" value="UniProtKB-SubCell"/>
</dbReference>
<name>A0A1G4JE50_9SACH</name>
<dbReference type="STRING" id="1266660.A0A1G4JE50"/>
<gene>
    <name evidence="8" type="ORF">LADA_0E10044G</name>
</gene>
<reference evidence="9" key="1">
    <citation type="submission" date="2016-03" db="EMBL/GenBank/DDBJ databases">
        <authorList>
            <person name="Devillers H."/>
        </authorList>
    </citation>
    <scope>NUCLEOTIDE SEQUENCE [LARGE SCALE GENOMIC DNA]</scope>
</reference>
<evidence type="ECO:0000256" key="7">
    <source>
        <dbReference type="SAM" id="MobiDB-lite"/>
    </source>
</evidence>
<protein>
    <recommendedName>
        <fullName evidence="3 6">tRNA (adenine(58)-N(1))-methyltransferase non-catalytic subunit TRM6</fullName>
    </recommendedName>
</protein>
<evidence type="ECO:0000256" key="2">
    <source>
        <dbReference type="ARBA" id="ARBA00008320"/>
    </source>
</evidence>
<feature type="region of interest" description="Disordered" evidence="7">
    <location>
        <begin position="457"/>
        <end position="479"/>
    </location>
</feature>
<accession>A0A1G4JE50</accession>